<dbReference type="InterPro" id="IPR001314">
    <property type="entry name" value="Peptidase_S1A"/>
</dbReference>
<dbReference type="OrthoDB" id="5289868at2"/>
<dbReference type="EMBL" id="CP003537">
    <property type="protein sequence ID" value="AGH94357.1"/>
    <property type="molecule type" value="Genomic_DNA"/>
</dbReference>
<dbReference type="InterPro" id="IPR001254">
    <property type="entry name" value="Trypsin_dom"/>
</dbReference>
<dbReference type="Gene3D" id="2.40.10.10">
    <property type="entry name" value="Trypsin-like serine proteases"/>
    <property type="match status" value="1"/>
</dbReference>
<dbReference type="RefSeq" id="WP_015468847.1">
    <property type="nucleotide sequence ID" value="NC_020813.1"/>
</dbReference>
<dbReference type="GO" id="GO:0004252">
    <property type="term" value="F:serine-type endopeptidase activity"/>
    <property type="evidence" value="ECO:0007669"/>
    <property type="project" value="InterPro"/>
</dbReference>
<keyword evidence="3" id="KW-0732">Signal</keyword>
<evidence type="ECO:0000256" key="3">
    <source>
        <dbReference type="SAM" id="SignalP"/>
    </source>
</evidence>
<dbReference type="InterPro" id="IPR043504">
    <property type="entry name" value="Peptidase_S1_PA_chymotrypsin"/>
</dbReference>
<sequence>MLTSQKLKFSLVAALSVTMLSACGNQSSSKDGQIASNIVGGTTSTLEFQKANGIVALLSLTEKKKEAPAEAPKEGEAALPQAANDNEEKPEVGMSICTGSLISKRVILTAAHCVDSEDLKGVLAIFATDISAEDAPTKAIPVGRVELHPDYDGQNDMALVFLRSDAPADFKLAKLPSSDITSDLKGKSVTLAGYGVTTPLVNKIGIDPESGELVVIPLPTEGDGVLRQISDIETLAISPDAKEFMVSNYGGTKGACHGDSGGPAYLAQEDGSFLLVGVTSRGTNPIGNCDRQAIYGSVAAQMDWIRKFVK</sequence>
<feature type="domain" description="Peptidase S1" evidence="4">
    <location>
        <begin position="38"/>
        <end position="310"/>
    </location>
</feature>
<organism evidence="5 6">
    <name type="scientific">Pseudobdellovibrio exovorus JSS</name>
    <dbReference type="NCBI Taxonomy" id="1184267"/>
    <lineage>
        <taxon>Bacteria</taxon>
        <taxon>Pseudomonadati</taxon>
        <taxon>Bdellovibrionota</taxon>
        <taxon>Bdellovibrionia</taxon>
        <taxon>Bdellovibrionales</taxon>
        <taxon>Pseudobdellovibrionaceae</taxon>
        <taxon>Pseudobdellovibrio</taxon>
    </lineage>
</organism>
<dbReference type="Pfam" id="PF00089">
    <property type="entry name" value="Trypsin"/>
    <property type="match status" value="1"/>
</dbReference>
<keyword evidence="1" id="KW-1015">Disulfide bond</keyword>
<feature type="chain" id="PRO_5004059866" description="Peptidase S1 domain-containing protein" evidence="3">
    <location>
        <begin position="25"/>
        <end position="310"/>
    </location>
</feature>
<dbReference type="InterPro" id="IPR051487">
    <property type="entry name" value="Ser/Thr_Proteases_Immune/Dev"/>
</dbReference>
<dbReference type="STRING" id="1184267.A11Q_137"/>
<accession>M4V4U3</accession>
<proteinExistence type="predicted"/>
<evidence type="ECO:0000259" key="4">
    <source>
        <dbReference type="PROSITE" id="PS50240"/>
    </source>
</evidence>
<protein>
    <recommendedName>
        <fullName evidence="4">Peptidase S1 domain-containing protein</fullName>
    </recommendedName>
</protein>
<dbReference type="PATRIC" id="fig|1184267.3.peg.139"/>
<dbReference type="PROSITE" id="PS50240">
    <property type="entry name" value="TRYPSIN_DOM"/>
    <property type="match status" value="1"/>
</dbReference>
<dbReference type="PRINTS" id="PR00722">
    <property type="entry name" value="CHYMOTRYPSIN"/>
</dbReference>
<evidence type="ECO:0000256" key="2">
    <source>
        <dbReference type="SAM" id="MobiDB-lite"/>
    </source>
</evidence>
<feature type="signal peptide" evidence="3">
    <location>
        <begin position="1"/>
        <end position="24"/>
    </location>
</feature>
<evidence type="ECO:0000313" key="6">
    <source>
        <dbReference type="Proteomes" id="UP000012040"/>
    </source>
</evidence>
<evidence type="ECO:0000256" key="1">
    <source>
        <dbReference type="ARBA" id="ARBA00023157"/>
    </source>
</evidence>
<reference evidence="5 6" key="1">
    <citation type="journal article" date="2013" name="ISME J.">
        <title>By their genes ye shall know them: genomic signatures of predatory bacteria.</title>
        <authorList>
            <person name="Pasternak Z."/>
            <person name="Pietrokovski S."/>
            <person name="Rotem O."/>
            <person name="Gophna U."/>
            <person name="Lurie-Weinberger M.N."/>
            <person name="Jurkevitch E."/>
        </authorList>
    </citation>
    <scope>NUCLEOTIDE SEQUENCE [LARGE SCALE GENOMIC DNA]</scope>
    <source>
        <strain evidence="5 6">JSS</strain>
    </source>
</reference>
<dbReference type="PROSITE" id="PS51257">
    <property type="entry name" value="PROKAR_LIPOPROTEIN"/>
    <property type="match status" value="1"/>
</dbReference>
<dbReference type="SMART" id="SM00020">
    <property type="entry name" value="Tryp_SPc"/>
    <property type="match status" value="1"/>
</dbReference>
<feature type="compositionally biased region" description="Basic and acidic residues" evidence="2">
    <location>
        <begin position="66"/>
        <end position="76"/>
    </location>
</feature>
<dbReference type="AlphaFoldDB" id="M4V4U3"/>
<dbReference type="InterPro" id="IPR009003">
    <property type="entry name" value="Peptidase_S1_PA"/>
</dbReference>
<dbReference type="KEGG" id="bex:A11Q_137"/>
<dbReference type="PROSITE" id="PS00134">
    <property type="entry name" value="TRYPSIN_HIS"/>
    <property type="match status" value="1"/>
</dbReference>
<name>M4V4U3_9BACT</name>
<dbReference type="GO" id="GO:0006508">
    <property type="term" value="P:proteolysis"/>
    <property type="evidence" value="ECO:0007669"/>
    <property type="project" value="InterPro"/>
</dbReference>
<dbReference type="HOGENOM" id="CLU_073536_0_0_7"/>
<dbReference type="eggNOG" id="COG5640">
    <property type="taxonomic scope" value="Bacteria"/>
</dbReference>
<feature type="region of interest" description="Disordered" evidence="2">
    <location>
        <begin position="66"/>
        <end position="90"/>
    </location>
</feature>
<dbReference type="InterPro" id="IPR018114">
    <property type="entry name" value="TRYPSIN_HIS"/>
</dbReference>
<dbReference type="PANTHER" id="PTHR24256">
    <property type="entry name" value="TRYPTASE-RELATED"/>
    <property type="match status" value="1"/>
</dbReference>
<gene>
    <name evidence="5" type="ORF">A11Q_137</name>
</gene>
<keyword evidence="6" id="KW-1185">Reference proteome</keyword>
<evidence type="ECO:0000313" key="5">
    <source>
        <dbReference type="EMBL" id="AGH94357.1"/>
    </source>
</evidence>
<dbReference type="Proteomes" id="UP000012040">
    <property type="component" value="Chromosome"/>
</dbReference>
<dbReference type="SUPFAM" id="SSF50494">
    <property type="entry name" value="Trypsin-like serine proteases"/>
    <property type="match status" value="1"/>
</dbReference>